<dbReference type="InterPro" id="IPR021283">
    <property type="entry name" value="Phage_Wedge1"/>
</dbReference>
<reference evidence="2" key="1">
    <citation type="submission" date="2016-08" db="EMBL/GenBank/DDBJ databases">
        <authorList>
            <person name="Varghese N."/>
            <person name="Submissions Spin"/>
        </authorList>
    </citation>
    <scope>NUCLEOTIDE SEQUENCE [LARGE SCALE GENOMIC DNA]</scope>
    <source>
        <strain evidence="2">REICA_142</strain>
    </source>
</reference>
<name>A0A1C4GPR2_9ENTR</name>
<dbReference type="RefSeq" id="WP_090139102.1">
    <property type="nucleotide sequence ID" value="NZ_FMBC01000117.1"/>
</dbReference>
<evidence type="ECO:0000313" key="1">
    <source>
        <dbReference type="EMBL" id="SCC70144.1"/>
    </source>
</evidence>
<dbReference type="EMBL" id="FMBC01000117">
    <property type="protein sequence ID" value="SCC70144.1"/>
    <property type="molecule type" value="Genomic_DNA"/>
</dbReference>
<proteinExistence type="predicted"/>
<sequence>MSKYTDLITNYNAGKPLFTQHVDLSTRPLSDVSTALGGLITAFDIDTAVGVQLDIIGEWVNRKRTVSVPISGIYFSWDTDGLGWDQGVWQGPYDPDTGYTALSDETYRVILKAKIAINNWNGQNDTLPPIIDNALAGSGLRMQIVDNQDMTISIWVFPEVDISQVSLELIAAIKQGYLTVKAAGVWGGSIEIPAVETPSEGNRFFGFDMDNDYIAGFDEGAWGKLL</sequence>
<evidence type="ECO:0008006" key="3">
    <source>
        <dbReference type="Google" id="ProtNLM"/>
    </source>
</evidence>
<dbReference type="Pfam" id="PF11041">
    <property type="entry name" value="Phage_Wedge1"/>
    <property type="match status" value="1"/>
</dbReference>
<keyword evidence="2" id="KW-1185">Reference proteome</keyword>
<evidence type="ECO:0000313" key="2">
    <source>
        <dbReference type="Proteomes" id="UP000198515"/>
    </source>
</evidence>
<dbReference type="OrthoDB" id="5465402at2"/>
<protein>
    <recommendedName>
        <fullName evidence="3">Bacteriophage protein</fullName>
    </recommendedName>
</protein>
<dbReference type="AlphaFoldDB" id="A0A1C4GPR2"/>
<organism evidence="1 2">
    <name type="scientific">Kosakonia oryziphila</name>
    <dbReference type="NCBI Taxonomy" id="1005667"/>
    <lineage>
        <taxon>Bacteria</taxon>
        <taxon>Pseudomonadati</taxon>
        <taxon>Pseudomonadota</taxon>
        <taxon>Gammaproteobacteria</taxon>
        <taxon>Enterobacterales</taxon>
        <taxon>Enterobacteriaceae</taxon>
        <taxon>Kosakonia</taxon>
    </lineage>
</organism>
<accession>A0A1C4GPR2</accession>
<gene>
    <name evidence="1" type="ORF">GA0061070_11172</name>
</gene>
<dbReference type="Proteomes" id="UP000198515">
    <property type="component" value="Unassembled WGS sequence"/>
</dbReference>